<evidence type="ECO:0000313" key="9">
    <source>
        <dbReference type="Proteomes" id="UP000827549"/>
    </source>
</evidence>
<dbReference type="SUPFAM" id="SSF54197">
    <property type="entry name" value="HIT-like"/>
    <property type="match status" value="2"/>
</dbReference>
<proteinExistence type="predicted"/>
<dbReference type="Pfam" id="PF16278">
    <property type="entry name" value="zf-C2HE"/>
    <property type="match status" value="1"/>
</dbReference>
<gene>
    <name evidence="8" type="primary">aptx_1</name>
    <name evidence="8" type="ORF">LOC62_01G000962</name>
</gene>
<evidence type="ECO:0000259" key="6">
    <source>
        <dbReference type="Pfam" id="PF01230"/>
    </source>
</evidence>
<feature type="domain" description="Aprataxin C2HE/C2H2/C2HC zinc finger" evidence="7">
    <location>
        <begin position="200"/>
        <end position="260"/>
    </location>
</feature>
<dbReference type="EMBL" id="CP086714">
    <property type="protein sequence ID" value="WOO77380.1"/>
    <property type="molecule type" value="Genomic_DNA"/>
</dbReference>
<evidence type="ECO:0000313" key="8">
    <source>
        <dbReference type="EMBL" id="WOO77380.1"/>
    </source>
</evidence>
<dbReference type="Pfam" id="PF11969">
    <property type="entry name" value="DcpS_C"/>
    <property type="match status" value="1"/>
</dbReference>
<name>A0AAF0Y096_9TREE</name>
<dbReference type="PANTHER" id="PTHR12486:SF4">
    <property type="entry name" value="APRATAXIN"/>
    <property type="match status" value="1"/>
</dbReference>
<evidence type="ECO:0000256" key="2">
    <source>
        <dbReference type="ARBA" id="ARBA00022723"/>
    </source>
</evidence>
<reference evidence="8" key="1">
    <citation type="submission" date="2023-10" db="EMBL/GenBank/DDBJ databases">
        <authorList>
            <person name="Noh H."/>
        </authorList>
    </citation>
    <scope>NUCLEOTIDE SEQUENCE</scope>
    <source>
        <strain evidence="8">DUCC4014</strain>
    </source>
</reference>
<dbReference type="GO" id="GO:0003725">
    <property type="term" value="F:double-stranded RNA binding"/>
    <property type="evidence" value="ECO:0007669"/>
    <property type="project" value="TreeGrafter"/>
</dbReference>
<evidence type="ECO:0000259" key="7">
    <source>
        <dbReference type="Pfam" id="PF16278"/>
    </source>
</evidence>
<dbReference type="RefSeq" id="XP_062623412.1">
    <property type="nucleotide sequence ID" value="XM_062767427.1"/>
</dbReference>
<dbReference type="Pfam" id="PF01230">
    <property type="entry name" value="HIT"/>
    <property type="match status" value="1"/>
</dbReference>
<comment type="subcellular location">
    <subcellularLocation>
        <location evidence="1">Nucleus</location>
    </subcellularLocation>
</comment>
<dbReference type="InterPro" id="IPR036265">
    <property type="entry name" value="HIT-like_sf"/>
</dbReference>
<evidence type="ECO:0000256" key="4">
    <source>
        <dbReference type="ARBA" id="ARBA00023125"/>
    </source>
</evidence>
<dbReference type="GO" id="GO:1990165">
    <property type="term" value="F:single-strand break-containing DNA binding"/>
    <property type="evidence" value="ECO:0007669"/>
    <property type="project" value="TreeGrafter"/>
</dbReference>
<dbReference type="GeneID" id="87804220"/>
<accession>A0AAF0Y096</accession>
<dbReference type="Gene3D" id="3.30.428.10">
    <property type="entry name" value="HIT-like"/>
    <property type="match status" value="1"/>
</dbReference>
<sequence length="270" mass="30101">MQGLNALRTYAETANPAADIPPSTLLLETPHCIAIFDAYPKARYHFLVLPRLPCDHLDSSSPPITARDLDSLASLLRHPARDAVLAAVRDAATEVQEMIRDEMHKTEGWQWPVSVPVTLAGLASSRGLSIPFTRLWLRISSPGRTLPAETNAHVLPPLPRLAGFHAVPSMRHLHLHVMSNDLASPSLKTKKHYNSFRPDHGFFISLAEVESWCSDPGVAERQAGMLESREQLLRDPLVCFKCHAEFRNMPLLKEHLEAELAKERRAAGRN</sequence>
<keyword evidence="9" id="KW-1185">Reference proteome</keyword>
<keyword evidence="4" id="KW-0238">DNA-binding</keyword>
<feature type="domain" description="HIT" evidence="6">
    <location>
        <begin position="22"/>
        <end position="67"/>
    </location>
</feature>
<evidence type="ECO:0000256" key="3">
    <source>
        <dbReference type="ARBA" id="ARBA00022833"/>
    </source>
</evidence>
<dbReference type="PANTHER" id="PTHR12486">
    <property type="entry name" value="APRATAXIN-RELATED"/>
    <property type="match status" value="1"/>
</dbReference>
<evidence type="ECO:0000256" key="5">
    <source>
        <dbReference type="ARBA" id="ARBA00023242"/>
    </source>
</evidence>
<dbReference type="AlphaFoldDB" id="A0AAF0Y096"/>
<keyword evidence="2" id="KW-0479">Metal-binding</keyword>
<protein>
    <submittedName>
        <fullName evidence="8">Aprataxin</fullName>
    </submittedName>
</protein>
<dbReference type="GO" id="GO:0000012">
    <property type="term" value="P:single strand break repair"/>
    <property type="evidence" value="ECO:0007669"/>
    <property type="project" value="TreeGrafter"/>
</dbReference>
<keyword evidence="3" id="KW-0862">Zinc</keyword>
<dbReference type="GO" id="GO:0003697">
    <property type="term" value="F:single-stranded DNA binding"/>
    <property type="evidence" value="ECO:0007669"/>
    <property type="project" value="TreeGrafter"/>
</dbReference>
<dbReference type="GO" id="GO:0030983">
    <property type="term" value="F:mismatched DNA binding"/>
    <property type="evidence" value="ECO:0007669"/>
    <property type="project" value="TreeGrafter"/>
</dbReference>
<organism evidence="8 9">
    <name type="scientific">Vanrija pseudolonga</name>
    <dbReference type="NCBI Taxonomy" id="143232"/>
    <lineage>
        <taxon>Eukaryota</taxon>
        <taxon>Fungi</taxon>
        <taxon>Dikarya</taxon>
        <taxon>Basidiomycota</taxon>
        <taxon>Agaricomycotina</taxon>
        <taxon>Tremellomycetes</taxon>
        <taxon>Trichosporonales</taxon>
        <taxon>Trichosporonaceae</taxon>
        <taxon>Vanrija</taxon>
    </lineage>
</organism>
<dbReference type="Proteomes" id="UP000827549">
    <property type="component" value="Chromosome 1"/>
</dbReference>
<dbReference type="GO" id="GO:0033699">
    <property type="term" value="F:DNA 5'-adenosine monophosphate hydrolase activity"/>
    <property type="evidence" value="ECO:0007669"/>
    <property type="project" value="TreeGrafter"/>
</dbReference>
<dbReference type="InterPro" id="IPR011146">
    <property type="entry name" value="HIT-like"/>
</dbReference>
<dbReference type="InterPro" id="IPR032566">
    <property type="entry name" value="Znf-C2HE"/>
</dbReference>
<dbReference type="GO" id="GO:0046872">
    <property type="term" value="F:metal ion binding"/>
    <property type="evidence" value="ECO:0007669"/>
    <property type="project" value="UniProtKB-KW"/>
</dbReference>
<keyword evidence="5" id="KW-0539">Nucleus</keyword>
<evidence type="ECO:0000256" key="1">
    <source>
        <dbReference type="ARBA" id="ARBA00004123"/>
    </source>
</evidence>
<dbReference type="GO" id="GO:0005634">
    <property type="term" value="C:nucleus"/>
    <property type="evidence" value="ECO:0007669"/>
    <property type="project" value="UniProtKB-SubCell"/>
</dbReference>